<evidence type="ECO:0000313" key="1">
    <source>
        <dbReference type="EMBL" id="ARJ07746.1"/>
    </source>
</evidence>
<geneLocation type="plasmid" evidence="1">
    <name>unnamed2</name>
</geneLocation>
<evidence type="ECO:0000313" key="2">
    <source>
        <dbReference type="Proteomes" id="UP000192775"/>
    </source>
</evidence>
<reference evidence="1 2" key="1">
    <citation type="submission" date="2017-04" db="EMBL/GenBank/DDBJ databases">
        <authorList>
            <person name="Afonso C.L."/>
            <person name="Miller P.J."/>
            <person name="Scott M.A."/>
            <person name="Spackman E."/>
            <person name="Goraichik I."/>
            <person name="Dimitrov K.M."/>
            <person name="Suarez D.L."/>
            <person name="Swayne D.E."/>
        </authorList>
    </citation>
    <scope>NUCLEOTIDE SEQUENCE [LARGE SCALE GENOMIC DNA]</scope>
    <source>
        <strain evidence="2">XA(T)</strain>
        <plasmid evidence="2">Plasmid unnamed2</plasmid>
    </source>
</reference>
<proteinExistence type="predicted"/>
<dbReference type="KEGG" id="cphy:B5808_20320"/>
<organism evidence="1 2">
    <name type="scientific">Cnuibacter physcomitrellae</name>
    <dbReference type="NCBI Taxonomy" id="1619308"/>
    <lineage>
        <taxon>Bacteria</taxon>
        <taxon>Bacillati</taxon>
        <taxon>Actinomycetota</taxon>
        <taxon>Actinomycetes</taxon>
        <taxon>Micrococcales</taxon>
        <taxon>Microbacteriaceae</taxon>
        <taxon>Cnuibacter</taxon>
    </lineage>
</organism>
<keyword evidence="2" id="KW-1185">Reference proteome</keyword>
<sequence length="138" mass="14751">MYAWQADELVVVRWLRIILLVLGITASLTFAASSTHLAETAPLPADTQATSSPVSAHEDVTTSLTSVEDAAVISTALVGCGALALLCGLALLAVRLLRARRPSSPTQPTHLRGPHRRDPAPSRRVASPLLYHLSTIRR</sequence>
<protein>
    <submittedName>
        <fullName evidence="1">Uncharacterized protein</fullName>
    </submittedName>
</protein>
<dbReference type="AlphaFoldDB" id="A0A1X9LRD7"/>
<gene>
    <name evidence="1" type="ORF">B5808_20320</name>
</gene>
<dbReference type="EMBL" id="CP020717">
    <property type="protein sequence ID" value="ARJ07746.1"/>
    <property type="molecule type" value="Genomic_DNA"/>
</dbReference>
<dbReference type="Proteomes" id="UP000192775">
    <property type="component" value="Plasmid unnamed2"/>
</dbReference>
<keyword evidence="1" id="KW-0614">Plasmid</keyword>
<accession>A0A1X9LRD7</accession>
<name>A0A1X9LRD7_9MICO</name>